<gene>
    <name evidence="1" type="ORF">UJA718_LOCUS743</name>
</gene>
<protein>
    <submittedName>
        <fullName evidence="1">Uncharacterized protein</fullName>
    </submittedName>
</protein>
<accession>A0A819VGH0</accession>
<sequence>MRKGVTVRLLRQREPISNIQLCEHELREVVDGTRLRFLLVRYINLKGATILMGSLAIPLLKKFIFVDLYDHTVDHGGKFQELCSSTHLPALEDLNFSFCFPQEVEHAWRMSPFSCIGKWPFDNFGCYLDNSWISIDGGLDFTTKTLFIVYKPEHAIVPIMTPRRRSLEVTCDQIDQPDQLVKNLQVVASSSVNKLHLICEPGQTNVSMTSNYPVNSGLLLRHLQSMTFDFKPASIKSPDRIMIVKQILDASSNLSHLVKNWKDFHRIYPEPKQYFNVRRLTQLAPHLCCFETSGANIMPDKNLVHVVLKIIHRFHQRIKLVINEDSLYRSEQNVKNIFKESLITAGHN</sequence>
<dbReference type="EMBL" id="CAJOBP010000040">
    <property type="protein sequence ID" value="CAF4108177.1"/>
    <property type="molecule type" value="Genomic_DNA"/>
</dbReference>
<proteinExistence type="predicted"/>
<evidence type="ECO:0000313" key="2">
    <source>
        <dbReference type="Proteomes" id="UP000663873"/>
    </source>
</evidence>
<dbReference type="Proteomes" id="UP000663873">
    <property type="component" value="Unassembled WGS sequence"/>
</dbReference>
<name>A0A819VGH0_9BILA</name>
<keyword evidence="2" id="KW-1185">Reference proteome</keyword>
<dbReference type="AlphaFoldDB" id="A0A819VGH0"/>
<reference evidence="1" key="1">
    <citation type="submission" date="2021-02" db="EMBL/GenBank/DDBJ databases">
        <authorList>
            <person name="Nowell W R."/>
        </authorList>
    </citation>
    <scope>NUCLEOTIDE SEQUENCE</scope>
</reference>
<organism evidence="1 2">
    <name type="scientific">Rotaria socialis</name>
    <dbReference type="NCBI Taxonomy" id="392032"/>
    <lineage>
        <taxon>Eukaryota</taxon>
        <taxon>Metazoa</taxon>
        <taxon>Spiralia</taxon>
        <taxon>Gnathifera</taxon>
        <taxon>Rotifera</taxon>
        <taxon>Eurotatoria</taxon>
        <taxon>Bdelloidea</taxon>
        <taxon>Philodinida</taxon>
        <taxon>Philodinidae</taxon>
        <taxon>Rotaria</taxon>
    </lineage>
</organism>
<evidence type="ECO:0000313" key="1">
    <source>
        <dbReference type="EMBL" id="CAF4108177.1"/>
    </source>
</evidence>
<comment type="caution">
    <text evidence="1">The sequence shown here is derived from an EMBL/GenBank/DDBJ whole genome shotgun (WGS) entry which is preliminary data.</text>
</comment>